<sequence>MTLVRLNKYLKDMGLCSRRKADEFIAKGYVKINGEIITELGYKVNSELDKVEILPELKQETDSFVYILLNKPKNYVCSHSRKDGKPVFDLLPDIKDLTYAGRLDKDSHGLLLLSNDGKFVYQAFGAEFIKEKEYLVRVDKPVTPEFIRSQISGSIVLDGKQLRPAKLKQVNDNVYRITLTEGINRQIRRMAEVMGYKVLDLKRIRIGNIDDRSLLPGKWRYLTDKEISQVMNKTGK</sequence>
<dbReference type="Gene3D" id="3.30.70.580">
    <property type="entry name" value="Pseudouridine synthase I, catalytic domain, N-terminal subdomain"/>
    <property type="match status" value="1"/>
</dbReference>
<proteinExistence type="inferred from homology"/>
<dbReference type="PANTHER" id="PTHR47683">
    <property type="entry name" value="PSEUDOURIDINE SYNTHASE FAMILY PROTEIN-RELATED"/>
    <property type="match status" value="1"/>
</dbReference>
<evidence type="ECO:0000256" key="5">
    <source>
        <dbReference type="PROSITE-ProRule" id="PRU00182"/>
    </source>
</evidence>
<dbReference type="InterPro" id="IPR000748">
    <property type="entry name" value="PsdUridine_synth_RsuA/RluB/E/F"/>
</dbReference>
<evidence type="ECO:0000313" key="9">
    <source>
        <dbReference type="Proteomes" id="UP000236655"/>
    </source>
</evidence>
<dbReference type="KEGG" id="nba:CUN60_04400"/>
<evidence type="ECO:0000256" key="2">
    <source>
        <dbReference type="ARBA" id="ARBA00023235"/>
    </source>
</evidence>
<reference evidence="9" key="1">
    <citation type="submission" date="2017-11" db="EMBL/GenBank/DDBJ databases">
        <authorList>
            <person name="Chan K.G."/>
            <person name="Lee L.S."/>
        </authorList>
    </citation>
    <scope>NUCLEOTIDE SEQUENCE [LARGE SCALE GENOMIC DNA]</scope>
    <source>
        <strain evidence="9">DSM 100970</strain>
    </source>
</reference>
<dbReference type="EC" id="5.4.99.-" evidence="6"/>
<comment type="catalytic activity">
    <reaction evidence="3">
        <text>uridine(35) in tRNA(Tyr) = pseudouridine(35) in tRNA(Tyr)</text>
        <dbReference type="Rhea" id="RHEA:60556"/>
        <dbReference type="Rhea" id="RHEA-COMP:15607"/>
        <dbReference type="Rhea" id="RHEA-COMP:15608"/>
        <dbReference type="ChEBI" id="CHEBI:65314"/>
        <dbReference type="ChEBI" id="CHEBI:65315"/>
    </reaction>
</comment>
<dbReference type="InterPro" id="IPR002942">
    <property type="entry name" value="S4_RNA-bd"/>
</dbReference>
<dbReference type="InterPro" id="IPR036986">
    <property type="entry name" value="S4_RNA-bd_sf"/>
</dbReference>
<organism evidence="8 9">
    <name type="scientific">Aquella oligotrophica</name>
    <dbReference type="NCBI Taxonomy" id="2067065"/>
    <lineage>
        <taxon>Bacteria</taxon>
        <taxon>Pseudomonadati</taxon>
        <taxon>Pseudomonadota</taxon>
        <taxon>Betaproteobacteria</taxon>
        <taxon>Neisseriales</taxon>
        <taxon>Neisseriaceae</taxon>
        <taxon>Aquella</taxon>
    </lineage>
</organism>
<evidence type="ECO:0000256" key="3">
    <source>
        <dbReference type="ARBA" id="ARBA00036390"/>
    </source>
</evidence>
<dbReference type="CDD" id="cd00165">
    <property type="entry name" value="S4"/>
    <property type="match status" value="1"/>
</dbReference>
<keyword evidence="2 6" id="KW-0413">Isomerase</keyword>
<keyword evidence="9" id="KW-1185">Reference proteome</keyword>
<dbReference type="Pfam" id="PF01479">
    <property type="entry name" value="S4"/>
    <property type="match status" value="1"/>
</dbReference>
<dbReference type="InterPro" id="IPR018496">
    <property type="entry name" value="PsdUridine_synth_RsuA/RluB_CS"/>
</dbReference>
<dbReference type="SUPFAM" id="SSF55174">
    <property type="entry name" value="Alpha-L RNA-binding motif"/>
    <property type="match status" value="1"/>
</dbReference>
<dbReference type="GO" id="GO:0000455">
    <property type="term" value="P:enzyme-directed rRNA pseudouridine synthesis"/>
    <property type="evidence" value="ECO:0007669"/>
    <property type="project" value="UniProtKB-ARBA"/>
</dbReference>
<dbReference type="SUPFAM" id="SSF55120">
    <property type="entry name" value="Pseudouridine synthase"/>
    <property type="match status" value="1"/>
</dbReference>
<dbReference type="RefSeq" id="WP_102950858.1">
    <property type="nucleotide sequence ID" value="NZ_CP024847.1"/>
</dbReference>
<dbReference type="OrthoDB" id="9807213at2"/>
<comment type="similarity">
    <text evidence="1 6">Belongs to the pseudouridine synthase RsuA family.</text>
</comment>
<protein>
    <recommendedName>
        <fullName evidence="6">Pseudouridine synthase</fullName>
        <ecNumber evidence="6">5.4.99.-</ecNumber>
    </recommendedName>
</protein>
<dbReference type="SMART" id="SM00363">
    <property type="entry name" value="S4"/>
    <property type="match status" value="1"/>
</dbReference>
<evidence type="ECO:0000256" key="6">
    <source>
        <dbReference type="RuleBase" id="RU003887"/>
    </source>
</evidence>
<evidence type="ECO:0000256" key="4">
    <source>
        <dbReference type="ARBA" id="ARBA00036535"/>
    </source>
</evidence>
<dbReference type="Gene3D" id="3.30.70.1560">
    <property type="entry name" value="Alpha-L RNA-binding motif"/>
    <property type="match status" value="1"/>
</dbReference>
<accession>A0A2I7N517</accession>
<dbReference type="GO" id="GO:0160138">
    <property type="term" value="F:23S rRNA pseudouridine(2604) synthase activity"/>
    <property type="evidence" value="ECO:0007669"/>
    <property type="project" value="UniProtKB-EC"/>
</dbReference>
<dbReference type="GO" id="GO:0003723">
    <property type="term" value="F:RNA binding"/>
    <property type="evidence" value="ECO:0007669"/>
    <property type="project" value="UniProtKB-KW"/>
</dbReference>
<evidence type="ECO:0000259" key="7">
    <source>
        <dbReference type="SMART" id="SM00363"/>
    </source>
</evidence>
<dbReference type="PANTHER" id="PTHR47683:SF2">
    <property type="entry name" value="RNA-BINDING S4 DOMAIN-CONTAINING PROTEIN"/>
    <property type="match status" value="1"/>
</dbReference>
<evidence type="ECO:0000256" key="1">
    <source>
        <dbReference type="ARBA" id="ARBA00008348"/>
    </source>
</evidence>
<dbReference type="Proteomes" id="UP000236655">
    <property type="component" value="Chromosome"/>
</dbReference>
<dbReference type="InterPro" id="IPR020094">
    <property type="entry name" value="TruA/RsuA/RluB/E/F_N"/>
</dbReference>
<dbReference type="InterPro" id="IPR020103">
    <property type="entry name" value="PsdUridine_synth_cat_dom_sf"/>
</dbReference>
<keyword evidence="5" id="KW-0694">RNA-binding</keyword>
<dbReference type="PROSITE" id="PS50889">
    <property type="entry name" value="S4"/>
    <property type="match status" value="1"/>
</dbReference>
<dbReference type="Pfam" id="PF00849">
    <property type="entry name" value="PseudoU_synth_2"/>
    <property type="match status" value="1"/>
</dbReference>
<dbReference type="Gene3D" id="3.10.290.10">
    <property type="entry name" value="RNA-binding S4 domain"/>
    <property type="match status" value="1"/>
</dbReference>
<dbReference type="EMBL" id="CP024847">
    <property type="protein sequence ID" value="AUR51559.1"/>
    <property type="molecule type" value="Genomic_DNA"/>
</dbReference>
<dbReference type="InterPro" id="IPR042092">
    <property type="entry name" value="PsdUridine_s_RsuA/RluB/E/F_cat"/>
</dbReference>
<name>A0A2I7N517_9NEIS</name>
<dbReference type="NCBIfam" id="TIGR00093">
    <property type="entry name" value="pseudouridine synthase"/>
    <property type="match status" value="1"/>
</dbReference>
<dbReference type="AlphaFoldDB" id="A0A2I7N517"/>
<evidence type="ECO:0000313" key="8">
    <source>
        <dbReference type="EMBL" id="AUR51559.1"/>
    </source>
</evidence>
<gene>
    <name evidence="8" type="ORF">CUN60_04400</name>
</gene>
<comment type="catalytic activity">
    <reaction evidence="4">
        <text>uridine(2604) in 23S rRNA = pseudouridine(2604) in 23S rRNA</text>
        <dbReference type="Rhea" id="RHEA:38875"/>
        <dbReference type="Rhea" id="RHEA-COMP:10093"/>
        <dbReference type="Rhea" id="RHEA-COMP:10094"/>
        <dbReference type="ChEBI" id="CHEBI:65314"/>
        <dbReference type="ChEBI" id="CHEBI:65315"/>
        <dbReference type="EC" id="5.4.99.21"/>
    </reaction>
</comment>
<dbReference type="InterPro" id="IPR050343">
    <property type="entry name" value="RsuA_PseudoU_synthase"/>
</dbReference>
<feature type="domain" description="RNA-binding S4" evidence="7">
    <location>
        <begin position="4"/>
        <end position="62"/>
    </location>
</feature>
<dbReference type="PROSITE" id="PS01149">
    <property type="entry name" value="PSI_RSU"/>
    <property type="match status" value="1"/>
</dbReference>
<dbReference type="InterPro" id="IPR006145">
    <property type="entry name" value="PsdUridine_synth_RsuA/RluA"/>
</dbReference>